<organism evidence="7 8">
    <name type="scientific">Candidatus Accumulibacter adjunctus</name>
    <dbReference type="NCBI Taxonomy" id="1454001"/>
    <lineage>
        <taxon>Bacteria</taxon>
        <taxon>Pseudomonadati</taxon>
        <taxon>Pseudomonadota</taxon>
        <taxon>Betaproteobacteria</taxon>
        <taxon>Candidatus Accumulibacter</taxon>
    </lineage>
</organism>
<keyword evidence="8" id="KW-1185">Reference proteome</keyword>
<evidence type="ECO:0000256" key="5">
    <source>
        <dbReference type="SAM" id="MobiDB-lite"/>
    </source>
</evidence>
<comment type="caution">
    <text evidence="7">The sequence shown here is derived from an EMBL/GenBank/DDBJ whole genome shotgun (WGS) entry which is preliminary data.</text>
</comment>
<dbReference type="Proteomes" id="UP000020218">
    <property type="component" value="Unassembled WGS sequence"/>
</dbReference>
<keyword evidence="4" id="KW-0804">Transcription</keyword>
<gene>
    <name evidence="7" type="ORF">AW08_01459</name>
</gene>
<dbReference type="InterPro" id="IPR039425">
    <property type="entry name" value="RNA_pol_sigma-70-like"/>
</dbReference>
<dbReference type="SUPFAM" id="SSF88946">
    <property type="entry name" value="Sigma2 domain of RNA polymerase sigma factors"/>
    <property type="match status" value="1"/>
</dbReference>
<dbReference type="SUPFAM" id="SSF88659">
    <property type="entry name" value="Sigma3 and sigma4 domains of RNA polymerase sigma factors"/>
    <property type="match status" value="1"/>
</dbReference>
<evidence type="ECO:0000313" key="7">
    <source>
        <dbReference type="EMBL" id="EXI68241.1"/>
    </source>
</evidence>
<evidence type="ECO:0000256" key="3">
    <source>
        <dbReference type="ARBA" id="ARBA00023082"/>
    </source>
</evidence>
<dbReference type="NCBIfam" id="NF006550">
    <property type="entry name" value="PRK09047.1"/>
    <property type="match status" value="1"/>
</dbReference>
<dbReference type="Gene3D" id="1.10.1740.10">
    <property type="match status" value="1"/>
</dbReference>
<evidence type="ECO:0000256" key="4">
    <source>
        <dbReference type="ARBA" id="ARBA00023163"/>
    </source>
</evidence>
<dbReference type="InterPro" id="IPR036388">
    <property type="entry name" value="WH-like_DNA-bd_sf"/>
</dbReference>
<dbReference type="InterPro" id="IPR013325">
    <property type="entry name" value="RNA_pol_sigma_r2"/>
</dbReference>
<dbReference type="AlphaFoldDB" id="A0A011N066"/>
<dbReference type="PATRIC" id="fig|1454001.3.peg.1331"/>
<dbReference type="InterPro" id="IPR013249">
    <property type="entry name" value="RNA_pol_sigma70_r4_t2"/>
</dbReference>
<keyword evidence="2" id="KW-0805">Transcription regulation</keyword>
<dbReference type="GO" id="GO:0003677">
    <property type="term" value="F:DNA binding"/>
    <property type="evidence" value="ECO:0007669"/>
    <property type="project" value="InterPro"/>
</dbReference>
<reference evidence="7" key="1">
    <citation type="submission" date="2014-02" db="EMBL/GenBank/DDBJ databases">
        <title>Expanding our view of genomic diversity in Candidatus Accumulibacter clades.</title>
        <authorList>
            <person name="Skennerton C.T."/>
            <person name="Barr J.J."/>
            <person name="Slater F.R."/>
            <person name="Bond P.L."/>
            <person name="Tyson G.W."/>
        </authorList>
    </citation>
    <scope>NUCLEOTIDE SEQUENCE [LARGE SCALE GENOMIC DNA]</scope>
</reference>
<evidence type="ECO:0000256" key="2">
    <source>
        <dbReference type="ARBA" id="ARBA00023015"/>
    </source>
</evidence>
<dbReference type="PANTHER" id="PTHR43133">
    <property type="entry name" value="RNA POLYMERASE ECF-TYPE SIGMA FACTO"/>
    <property type="match status" value="1"/>
</dbReference>
<keyword evidence="3" id="KW-0731">Sigma factor</keyword>
<dbReference type="InterPro" id="IPR014284">
    <property type="entry name" value="RNA_pol_sigma-70_dom"/>
</dbReference>
<dbReference type="GO" id="GO:0006352">
    <property type="term" value="P:DNA-templated transcription initiation"/>
    <property type="evidence" value="ECO:0007669"/>
    <property type="project" value="InterPro"/>
</dbReference>
<protein>
    <submittedName>
        <fullName evidence="7">RNA polymerase factor sigma-70</fullName>
    </submittedName>
</protein>
<dbReference type="NCBIfam" id="TIGR02937">
    <property type="entry name" value="sigma70-ECF"/>
    <property type="match status" value="1"/>
</dbReference>
<dbReference type="InterPro" id="IPR013324">
    <property type="entry name" value="RNA_pol_sigma_r3/r4-like"/>
</dbReference>
<evidence type="ECO:0000259" key="6">
    <source>
        <dbReference type="Pfam" id="PF08281"/>
    </source>
</evidence>
<dbReference type="Gene3D" id="1.10.10.10">
    <property type="entry name" value="Winged helix-like DNA-binding domain superfamily/Winged helix DNA-binding domain"/>
    <property type="match status" value="1"/>
</dbReference>
<accession>A0A011N066</accession>
<proteinExistence type="inferred from homology"/>
<comment type="similarity">
    <text evidence="1">Belongs to the sigma-70 factor family. ECF subfamily.</text>
</comment>
<name>A0A011N066_9PROT</name>
<evidence type="ECO:0000313" key="8">
    <source>
        <dbReference type="Proteomes" id="UP000020218"/>
    </source>
</evidence>
<dbReference type="EMBL" id="JFAX01000006">
    <property type="protein sequence ID" value="EXI68241.1"/>
    <property type="molecule type" value="Genomic_DNA"/>
</dbReference>
<dbReference type="Pfam" id="PF08281">
    <property type="entry name" value="Sigma70_r4_2"/>
    <property type="match status" value="1"/>
</dbReference>
<feature type="region of interest" description="Disordered" evidence="5">
    <location>
        <begin position="115"/>
        <end position="134"/>
    </location>
</feature>
<dbReference type="GO" id="GO:0016987">
    <property type="term" value="F:sigma factor activity"/>
    <property type="evidence" value="ECO:0007669"/>
    <property type="project" value="UniProtKB-KW"/>
</dbReference>
<sequence length="211" mass="23908">MVKAFTTTSNRGSRFQIENARIFALASQRELSDFLTAVERRAFKQAMFAVHNEESALDIVQDAMMKLAEKYGDRPAEELPMLFQRILQNTIRDYYRRSRVRSLWTTLLSALSPNDDEDHDPLETFGSESGSYSPQLPEEQLEQKQVLAIIEEEIASLPTRQREAFLLRYWEDMDVATTAAAMGCSEGSVKTHCSRANHTLAAALKVKGITL</sequence>
<feature type="domain" description="RNA polymerase sigma factor 70 region 4 type 2" evidence="6">
    <location>
        <begin position="149"/>
        <end position="196"/>
    </location>
</feature>
<dbReference type="STRING" id="1454001.AW08_01459"/>
<dbReference type="CDD" id="cd06171">
    <property type="entry name" value="Sigma70_r4"/>
    <property type="match status" value="1"/>
</dbReference>
<evidence type="ECO:0000256" key="1">
    <source>
        <dbReference type="ARBA" id="ARBA00010641"/>
    </source>
</evidence>
<dbReference type="PANTHER" id="PTHR43133:SF64">
    <property type="entry name" value="ECF SIGMA FACTOR"/>
    <property type="match status" value="1"/>
</dbReference>